<keyword evidence="3" id="KW-1185">Reference proteome</keyword>
<protein>
    <submittedName>
        <fullName evidence="2">Microtubule-associated protein Bicaudal-D, putative</fullName>
    </submittedName>
</protein>
<evidence type="ECO:0000256" key="1">
    <source>
        <dbReference type="SAM" id="Coils"/>
    </source>
</evidence>
<feature type="coiled-coil region" evidence="1">
    <location>
        <begin position="311"/>
        <end position="352"/>
    </location>
</feature>
<gene>
    <name evidence="2" type="ORF">TEOVI_000007900</name>
</gene>
<dbReference type="EMBL" id="CZPT02000044">
    <property type="protein sequence ID" value="SCU64347.1"/>
    <property type="molecule type" value="Genomic_DNA"/>
</dbReference>
<proteinExistence type="predicted"/>
<name>A0A1G4HYI3_TRYEQ</name>
<dbReference type="GeneID" id="92374019"/>
<accession>A0A1G4HYI3</accession>
<dbReference type="Proteomes" id="UP000195570">
    <property type="component" value="Unassembled WGS sequence"/>
</dbReference>
<sequence length="381" mass="43805">MKLVRHIETIENRGYLFEFTIDVNSPDEPELSRARRYYVVATDPSPSRAFCYLSIYFRDPSLYSPKSRWFSLHNRVFGPIGHDRFVGELLKVSQAEAESYSLFTDEPAARAALGVISTNRVDPTGGRAARGGDAHGSPFETPRDVKTAAAVQILSENVKARLGKGVETLLGPPYTVSKEAMTSTRDADFQSQGNQLREARQLLQLERNQHEKDVEHLMSEISQLHKQLKNVGYEGKARQQEQQTTALRDSQERERLLQLTIDENVLLKQRYHHACVELEHWRMECRRLKHKCDQKAMASTQATKCVSQEEYNDLEKRHRLLHKELHELSEEKMELESRLRKADEEAARRSMELRLALQALHSLGRGLDNVQHKLPLVLRSE</sequence>
<reference evidence="2" key="1">
    <citation type="submission" date="2016-09" db="EMBL/GenBank/DDBJ databases">
        <authorList>
            <person name="Hebert L."/>
            <person name="Moumen B."/>
        </authorList>
    </citation>
    <scope>NUCLEOTIDE SEQUENCE [LARGE SCALE GENOMIC DNA]</scope>
    <source>
        <strain evidence="2">OVI</strain>
    </source>
</reference>
<dbReference type="AlphaFoldDB" id="A0A1G4HYI3"/>
<evidence type="ECO:0000313" key="3">
    <source>
        <dbReference type="Proteomes" id="UP000195570"/>
    </source>
</evidence>
<keyword evidence="1" id="KW-0175">Coiled coil</keyword>
<evidence type="ECO:0000313" key="2">
    <source>
        <dbReference type="EMBL" id="SCU64347.1"/>
    </source>
</evidence>
<comment type="caution">
    <text evidence="2">The sequence shown here is derived from an EMBL/GenBank/DDBJ whole genome shotgun (WGS) entry which is preliminary data.</text>
</comment>
<feature type="coiled-coil region" evidence="1">
    <location>
        <begin position="193"/>
        <end position="227"/>
    </location>
</feature>
<dbReference type="RefSeq" id="XP_067076127.1">
    <property type="nucleotide sequence ID" value="XM_067220026.1"/>
</dbReference>
<organism evidence="2 3">
    <name type="scientific">Trypanosoma equiperdum</name>
    <dbReference type="NCBI Taxonomy" id="5694"/>
    <lineage>
        <taxon>Eukaryota</taxon>
        <taxon>Discoba</taxon>
        <taxon>Euglenozoa</taxon>
        <taxon>Kinetoplastea</taxon>
        <taxon>Metakinetoplastina</taxon>
        <taxon>Trypanosomatida</taxon>
        <taxon>Trypanosomatidae</taxon>
        <taxon>Trypanosoma</taxon>
    </lineage>
</organism>
<dbReference type="VEuPathDB" id="TriTrypDB:TEOVI_000007900"/>